<feature type="region of interest" description="Disordered" evidence="1">
    <location>
        <begin position="1"/>
        <end position="68"/>
    </location>
</feature>
<reference evidence="3" key="1">
    <citation type="journal article" date="2015" name="Nat. Genet.">
        <title>The genome and transcriptome of the zoonotic hookworm Ancylostoma ceylanicum identify infection-specific gene families.</title>
        <authorList>
            <person name="Schwarz E.M."/>
            <person name="Hu Y."/>
            <person name="Antoshechkin I."/>
            <person name="Miller M.M."/>
            <person name="Sternberg P.W."/>
            <person name="Aroian R.V."/>
        </authorList>
    </citation>
    <scope>NUCLEOTIDE SEQUENCE</scope>
    <source>
        <strain evidence="3">HY135</strain>
    </source>
</reference>
<dbReference type="OrthoDB" id="5989513at2759"/>
<gene>
    <name evidence="2" type="primary">Acey_s0760.g2123</name>
    <name evidence="2" type="synonym">Acey-itx-1</name>
    <name evidence="2" type="ORF">Y032_0760g2123</name>
</gene>
<evidence type="ECO:0000313" key="3">
    <source>
        <dbReference type="Proteomes" id="UP000024635"/>
    </source>
</evidence>
<dbReference type="AlphaFoldDB" id="A0A016WFS6"/>
<accession>A0A016WFS6</accession>
<dbReference type="EMBL" id="JARK01000360">
    <property type="protein sequence ID" value="EYC37873.1"/>
    <property type="molecule type" value="Genomic_DNA"/>
</dbReference>
<comment type="caution">
    <text evidence="2">The sequence shown here is derived from an EMBL/GenBank/DDBJ whole genome shotgun (WGS) entry which is preliminary data.</text>
</comment>
<feature type="compositionally biased region" description="Polar residues" evidence="1">
    <location>
        <begin position="55"/>
        <end position="68"/>
    </location>
</feature>
<evidence type="ECO:0000256" key="1">
    <source>
        <dbReference type="SAM" id="MobiDB-lite"/>
    </source>
</evidence>
<protein>
    <submittedName>
        <fullName evidence="2">Uncharacterized protein</fullName>
    </submittedName>
</protein>
<sequence>MISKDEEEPLRLLQTPPPSLIEQSRNAEKHVTFSEPRVALNNHQPPKIEKEPLQASGSESPRASLQSGMTAYFTAQESLSDNGIDEESEIDLDATLRDIGDENFDMRDVT</sequence>
<evidence type="ECO:0000313" key="2">
    <source>
        <dbReference type="EMBL" id="EYC37873.1"/>
    </source>
</evidence>
<keyword evidence="3" id="KW-1185">Reference proteome</keyword>
<proteinExistence type="predicted"/>
<dbReference type="Proteomes" id="UP000024635">
    <property type="component" value="Unassembled WGS sequence"/>
</dbReference>
<organism evidence="2 3">
    <name type="scientific">Ancylostoma ceylanicum</name>
    <dbReference type="NCBI Taxonomy" id="53326"/>
    <lineage>
        <taxon>Eukaryota</taxon>
        <taxon>Metazoa</taxon>
        <taxon>Ecdysozoa</taxon>
        <taxon>Nematoda</taxon>
        <taxon>Chromadorea</taxon>
        <taxon>Rhabditida</taxon>
        <taxon>Rhabditina</taxon>
        <taxon>Rhabditomorpha</taxon>
        <taxon>Strongyloidea</taxon>
        <taxon>Ancylostomatidae</taxon>
        <taxon>Ancylostomatinae</taxon>
        <taxon>Ancylostoma</taxon>
    </lineage>
</organism>
<name>A0A016WFS6_9BILA</name>